<dbReference type="SUPFAM" id="SSF52151">
    <property type="entry name" value="FabD/lysophospholipase-like"/>
    <property type="match status" value="1"/>
</dbReference>
<proteinExistence type="predicted"/>
<accession>A0A4U8QMZ4</accession>
<dbReference type="Gene3D" id="3.40.1090.10">
    <property type="entry name" value="Cytosolic phospholipase A2 catalytic domain"/>
    <property type="match status" value="1"/>
</dbReference>
<organism evidence="6 7">
    <name type="scientific">Robinsoniella peoriensis</name>
    <dbReference type="NCBI Taxonomy" id="180332"/>
    <lineage>
        <taxon>Bacteria</taxon>
        <taxon>Bacillati</taxon>
        <taxon>Bacillota</taxon>
        <taxon>Clostridia</taxon>
        <taxon>Lachnospirales</taxon>
        <taxon>Lachnospiraceae</taxon>
        <taxon>Robinsoniella</taxon>
    </lineage>
</organism>
<dbReference type="OrthoDB" id="9770965at2"/>
<feature type="short sequence motif" description="DGA/G" evidence="4">
    <location>
        <begin position="183"/>
        <end position="185"/>
    </location>
</feature>
<reference evidence="6 7" key="1">
    <citation type="journal article" date="2019" name="Anaerobe">
        <title>Detection of Robinsoniella peoriensis in multiple bone samples of a trauma patient.</title>
        <authorList>
            <person name="Schrottner P."/>
            <person name="Hartwich K."/>
            <person name="Bunk B."/>
            <person name="Schober I."/>
            <person name="Helbig S."/>
            <person name="Rudolph W.W."/>
            <person name="Gunzer F."/>
        </authorList>
    </citation>
    <scope>NUCLEOTIDE SEQUENCE [LARGE SCALE GENOMIC DNA]</scope>
    <source>
        <strain evidence="6 7">DSM 106044</strain>
    </source>
</reference>
<protein>
    <submittedName>
        <fullName evidence="6">NTE family protein RssA</fullName>
    </submittedName>
</protein>
<dbReference type="InterPro" id="IPR016035">
    <property type="entry name" value="Acyl_Trfase/lysoPLipase"/>
</dbReference>
<dbReference type="PANTHER" id="PTHR14226">
    <property type="entry name" value="NEUROPATHY TARGET ESTERASE/SWISS CHEESE D.MELANOGASTER"/>
    <property type="match status" value="1"/>
</dbReference>
<dbReference type="InterPro" id="IPR050301">
    <property type="entry name" value="NTE"/>
</dbReference>
<evidence type="ECO:0000256" key="2">
    <source>
        <dbReference type="ARBA" id="ARBA00022963"/>
    </source>
</evidence>
<keyword evidence="7" id="KW-1185">Reference proteome</keyword>
<dbReference type="Pfam" id="PF01734">
    <property type="entry name" value="Patatin"/>
    <property type="match status" value="1"/>
</dbReference>
<keyword evidence="1 4" id="KW-0378">Hydrolase</keyword>
<evidence type="ECO:0000313" key="7">
    <source>
        <dbReference type="Proteomes" id="UP000306509"/>
    </source>
</evidence>
<comment type="caution">
    <text evidence="6">The sequence shown here is derived from an EMBL/GenBank/DDBJ whole genome shotgun (WGS) entry which is preliminary data.</text>
</comment>
<feature type="short sequence motif" description="GXSXG" evidence="4">
    <location>
        <begin position="36"/>
        <end position="40"/>
    </location>
</feature>
<dbReference type="GO" id="GO:0016787">
    <property type="term" value="F:hydrolase activity"/>
    <property type="evidence" value="ECO:0007669"/>
    <property type="project" value="UniProtKB-UniRule"/>
</dbReference>
<feature type="active site" description="Proton acceptor" evidence="4">
    <location>
        <position position="183"/>
    </location>
</feature>
<keyword evidence="2 4" id="KW-0442">Lipid degradation</keyword>
<dbReference type="EMBL" id="QGQD01000022">
    <property type="protein sequence ID" value="TLD02116.1"/>
    <property type="molecule type" value="Genomic_DNA"/>
</dbReference>
<dbReference type="PROSITE" id="PS51635">
    <property type="entry name" value="PNPLA"/>
    <property type="match status" value="1"/>
</dbReference>
<evidence type="ECO:0000313" key="6">
    <source>
        <dbReference type="EMBL" id="TLD02116.1"/>
    </source>
</evidence>
<dbReference type="STRING" id="180332.GCA_000797495_04204"/>
<evidence type="ECO:0000259" key="5">
    <source>
        <dbReference type="PROSITE" id="PS51635"/>
    </source>
</evidence>
<evidence type="ECO:0000256" key="1">
    <source>
        <dbReference type="ARBA" id="ARBA00022801"/>
    </source>
</evidence>
<dbReference type="GO" id="GO:0016042">
    <property type="term" value="P:lipid catabolic process"/>
    <property type="evidence" value="ECO:0007669"/>
    <property type="project" value="UniProtKB-UniRule"/>
</dbReference>
<evidence type="ECO:0000256" key="4">
    <source>
        <dbReference type="PROSITE-ProRule" id="PRU01161"/>
    </source>
</evidence>
<dbReference type="PANTHER" id="PTHR14226:SF29">
    <property type="entry name" value="NEUROPATHY TARGET ESTERASE SWS"/>
    <property type="match status" value="1"/>
</dbReference>
<dbReference type="InterPro" id="IPR002641">
    <property type="entry name" value="PNPLA_dom"/>
</dbReference>
<evidence type="ECO:0000256" key="3">
    <source>
        <dbReference type="ARBA" id="ARBA00023098"/>
    </source>
</evidence>
<keyword evidence="3 4" id="KW-0443">Lipid metabolism</keyword>
<name>A0A4U8QMZ4_9FIRM</name>
<feature type="domain" description="PNPLA" evidence="5">
    <location>
        <begin position="5"/>
        <end position="196"/>
    </location>
</feature>
<dbReference type="CDD" id="cd07205">
    <property type="entry name" value="Pat_PNPLA6_PNPLA7_NTE1_like"/>
    <property type="match status" value="1"/>
</dbReference>
<dbReference type="RefSeq" id="WP_027293304.1">
    <property type="nucleotide sequence ID" value="NZ_CABMJZ010000133.1"/>
</dbReference>
<dbReference type="AlphaFoldDB" id="A0A4U8QMZ4"/>
<gene>
    <name evidence="6" type="primary">rssA</name>
    <name evidence="6" type="ORF">DSM106044_00922</name>
</gene>
<sequence>MKYGLALAGGGTRGAAHVGVLKALDEEHLLPSSIAGTSAGSIVTGLFASGMSIPEMCKVVTHLSRRGLSYLDPDYTNILKLFPQMICKKTVTLTGLLKGNKLAEYLCELTHNISLSDAQIKTVIPAVDIESGDTIVFTNFAWTYPLEHVRWKHTGKLGDIMMASSSVPAIFQPRKLENYQLVDGGVTNNLPVDLLAAADEKRIIAVDLGDDYKKPANNSIFEVSLHSFSIMSRDLKDCLSQKELLLLKPSLPDEAGLLTFEYMTDCMEAGYQYTKKMIPRIKEVLSAPVNPIKRL</sequence>
<feature type="short sequence motif" description="GXGXXG" evidence="4">
    <location>
        <begin position="9"/>
        <end position="14"/>
    </location>
</feature>
<feature type="active site" description="Nucleophile" evidence="4">
    <location>
        <position position="38"/>
    </location>
</feature>
<dbReference type="Proteomes" id="UP000306509">
    <property type="component" value="Unassembled WGS sequence"/>
</dbReference>